<sequence length="188" mass="20882">MHVLIVGAGLGGLSLAQTLRKQGISYQIFERDADKNSRFQGWAIALHTIIDDIVSSMPSDMPDLKEATNHLAPLNLPAQILMYYPEQGRMGFVDSPETPLIRAERYRLREWLSTNISIQWGKRLQRVESDDSGVTVWFEDGTSAKGDMLVGADGIQSTVRQNLLHQSHDELLEVVPLANIVGQLTLTG</sequence>
<protein>
    <submittedName>
        <fullName evidence="1">Uncharacterized protein</fullName>
    </submittedName>
</protein>
<proteinExistence type="predicted"/>
<evidence type="ECO:0000313" key="2">
    <source>
        <dbReference type="Proteomes" id="UP001143856"/>
    </source>
</evidence>
<reference evidence="1" key="1">
    <citation type="submission" date="2022-10" db="EMBL/GenBank/DDBJ databases">
        <title>Genome Sequence of Xylaria curta.</title>
        <authorList>
            <person name="Buettner E."/>
        </authorList>
    </citation>
    <scope>NUCLEOTIDE SEQUENCE</scope>
    <source>
        <strain evidence="1">Babe10</strain>
    </source>
</reference>
<organism evidence="1 2">
    <name type="scientific">Xylaria curta</name>
    <dbReference type="NCBI Taxonomy" id="42375"/>
    <lineage>
        <taxon>Eukaryota</taxon>
        <taxon>Fungi</taxon>
        <taxon>Dikarya</taxon>
        <taxon>Ascomycota</taxon>
        <taxon>Pezizomycotina</taxon>
        <taxon>Sordariomycetes</taxon>
        <taxon>Xylariomycetidae</taxon>
        <taxon>Xylariales</taxon>
        <taxon>Xylariaceae</taxon>
        <taxon>Xylaria</taxon>
    </lineage>
</organism>
<keyword evidence="2" id="KW-1185">Reference proteome</keyword>
<comment type="caution">
    <text evidence="1">The sequence shown here is derived from an EMBL/GenBank/DDBJ whole genome shotgun (WGS) entry which is preliminary data.</text>
</comment>
<gene>
    <name evidence="1" type="ORF">NUW58_g9240</name>
</gene>
<evidence type="ECO:0000313" key="1">
    <source>
        <dbReference type="EMBL" id="KAJ2972169.1"/>
    </source>
</evidence>
<name>A0ACC1MZV1_9PEZI</name>
<dbReference type="Proteomes" id="UP001143856">
    <property type="component" value="Unassembled WGS sequence"/>
</dbReference>
<dbReference type="EMBL" id="JAPDGR010003223">
    <property type="protein sequence ID" value="KAJ2972169.1"/>
    <property type="molecule type" value="Genomic_DNA"/>
</dbReference>
<accession>A0ACC1MZV1</accession>